<evidence type="ECO:0000256" key="2">
    <source>
        <dbReference type="ARBA" id="ARBA00022980"/>
    </source>
</evidence>
<dbReference type="PIRSF" id="PIRSF002155">
    <property type="entry name" value="Ribosomal_L1"/>
    <property type="match status" value="1"/>
</dbReference>
<dbReference type="InterPro" id="IPR016095">
    <property type="entry name" value="Ribosomal_uL1_3-a/b-sand"/>
</dbReference>
<evidence type="ECO:0000256" key="1">
    <source>
        <dbReference type="ARBA" id="ARBA00010531"/>
    </source>
</evidence>
<dbReference type="AlphaFoldDB" id="A0A131Z2U3"/>
<accession>A0A131Z2U3</accession>
<organism evidence="5">
    <name type="scientific">Rhipicephalus appendiculatus</name>
    <name type="common">Brown ear tick</name>
    <dbReference type="NCBI Taxonomy" id="34631"/>
    <lineage>
        <taxon>Eukaryota</taxon>
        <taxon>Metazoa</taxon>
        <taxon>Ecdysozoa</taxon>
        <taxon>Arthropoda</taxon>
        <taxon>Chelicerata</taxon>
        <taxon>Arachnida</taxon>
        <taxon>Acari</taxon>
        <taxon>Parasitiformes</taxon>
        <taxon>Ixodida</taxon>
        <taxon>Ixodoidea</taxon>
        <taxon>Ixodidae</taxon>
        <taxon>Rhipicephalinae</taxon>
        <taxon>Rhipicephalus</taxon>
        <taxon>Rhipicephalus</taxon>
    </lineage>
</organism>
<evidence type="ECO:0000256" key="4">
    <source>
        <dbReference type="ARBA" id="ARBA00035241"/>
    </source>
</evidence>
<dbReference type="PANTHER" id="PTHR36427:SF3">
    <property type="entry name" value="LARGE RIBOSOMAL SUBUNIT PROTEIN UL1M"/>
    <property type="match status" value="1"/>
</dbReference>
<dbReference type="InterPro" id="IPR002143">
    <property type="entry name" value="Ribosomal_uL1"/>
</dbReference>
<dbReference type="InterPro" id="IPR023674">
    <property type="entry name" value="Ribosomal_uL1-like"/>
</dbReference>
<dbReference type="SUPFAM" id="SSF56808">
    <property type="entry name" value="Ribosomal protein L1"/>
    <property type="match status" value="1"/>
</dbReference>
<comment type="similarity">
    <text evidence="1">Belongs to the universal ribosomal protein uL1 family.</text>
</comment>
<dbReference type="GO" id="GO:0015934">
    <property type="term" value="C:large ribosomal subunit"/>
    <property type="evidence" value="ECO:0007669"/>
    <property type="project" value="InterPro"/>
</dbReference>
<dbReference type="Gene3D" id="3.30.190.20">
    <property type="match status" value="1"/>
</dbReference>
<keyword evidence="3" id="KW-0687">Ribonucleoprotein</keyword>
<evidence type="ECO:0000313" key="5">
    <source>
        <dbReference type="EMBL" id="JAP85607.1"/>
    </source>
</evidence>
<dbReference type="GO" id="GO:0006412">
    <property type="term" value="P:translation"/>
    <property type="evidence" value="ECO:0007669"/>
    <property type="project" value="InterPro"/>
</dbReference>
<reference evidence="5" key="1">
    <citation type="journal article" date="2016" name="Ticks Tick Borne Dis.">
        <title>De novo assembly and annotation of the salivary gland transcriptome of Rhipicephalus appendiculatus male and female ticks during blood feeding.</title>
        <authorList>
            <person name="de Castro M.H."/>
            <person name="de Klerk D."/>
            <person name="Pienaar R."/>
            <person name="Latif A.A."/>
            <person name="Rees D.J."/>
            <person name="Mans B.J."/>
        </authorList>
    </citation>
    <scope>NUCLEOTIDE SEQUENCE</scope>
    <source>
        <tissue evidence="5">Salivary glands</tissue>
    </source>
</reference>
<evidence type="ECO:0000256" key="3">
    <source>
        <dbReference type="ARBA" id="ARBA00023274"/>
    </source>
</evidence>
<dbReference type="InterPro" id="IPR028364">
    <property type="entry name" value="Ribosomal_uL1/biogenesis"/>
</dbReference>
<protein>
    <recommendedName>
        <fullName evidence="4">Large ribosomal subunit protein uL1</fullName>
    </recommendedName>
</protein>
<dbReference type="CDD" id="cd00403">
    <property type="entry name" value="Ribosomal_L1"/>
    <property type="match status" value="1"/>
</dbReference>
<sequence length="217" mass="24877">MSTKVSRQLMRECIDALLNESARRHRKFTETVEMQIALKNINPHKDKPASGTFRVKHSMKPNFKVCVIGDPEHCDQAKAEKVSCIDMDTVRLMRKKSSVAKRIIKKFDGFLASTTIIKDVTNLVGPMMKRMGKLPLPLAHGDDLYEKIHEAKTTMTFQMRRVLWLAVCVGHVKMTTDMLSENVDAAIRSLLTLLKKDWQNIRSIHLKSTMGRPQRIY</sequence>
<dbReference type="EMBL" id="GEDV01002950">
    <property type="protein sequence ID" value="JAP85607.1"/>
    <property type="molecule type" value="Transcribed_RNA"/>
</dbReference>
<name>A0A131Z2U3_RHIAP</name>
<keyword evidence="2 5" id="KW-0689">Ribosomal protein</keyword>
<proteinExistence type="inferred from homology"/>
<dbReference type="PANTHER" id="PTHR36427">
    <property type="entry name" value="54S RIBOSOMAL PROTEIN L1, MITOCHONDRIAL"/>
    <property type="match status" value="1"/>
</dbReference>
<dbReference type="Pfam" id="PF00687">
    <property type="entry name" value="Ribosomal_L1"/>
    <property type="match status" value="1"/>
</dbReference>
<dbReference type="GO" id="GO:0003735">
    <property type="term" value="F:structural constituent of ribosome"/>
    <property type="evidence" value="ECO:0007669"/>
    <property type="project" value="InterPro"/>
</dbReference>
<dbReference type="GO" id="GO:0003723">
    <property type="term" value="F:RNA binding"/>
    <property type="evidence" value="ECO:0007669"/>
    <property type="project" value="InterPro"/>
</dbReference>
<dbReference type="Gene3D" id="3.40.50.790">
    <property type="match status" value="1"/>
</dbReference>